<dbReference type="InterPro" id="IPR050738">
    <property type="entry name" value="Sulfatase"/>
</dbReference>
<dbReference type="Proteomes" id="UP001203512">
    <property type="component" value="Unassembled WGS sequence"/>
</dbReference>
<evidence type="ECO:0000256" key="2">
    <source>
        <dbReference type="ARBA" id="ARBA00022723"/>
    </source>
</evidence>
<gene>
    <name evidence="7" type="ORF">MU848_14845</name>
</gene>
<keyword evidence="8" id="KW-1185">Reference proteome</keyword>
<evidence type="ECO:0000259" key="6">
    <source>
        <dbReference type="Pfam" id="PF00884"/>
    </source>
</evidence>
<keyword evidence="3" id="KW-0378">Hydrolase</keyword>
<comment type="similarity">
    <text evidence="1">Belongs to the sulfatase family.</text>
</comment>
<dbReference type="InterPro" id="IPR017850">
    <property type="entry name" value="Alkaline_phosphatase_core_sf"/>
</dbReference>
<sequence length="747" mass="81231">MAHAQPPATTSAPTATPSSPQYVRQAPKGAPNIVLVLLDDVGFGATSTFGGPAQTTTLDRLARGGLRYNRFHTTAICSPTRASLLTGRNPHATGIGSVMNSADGRPGYSGFQGKDTATIARILRENGYATGAFGKWHQTPDWELSQAGPFDRWPTGEGFDTFYGFQGGETDQFNPTLYQGTTPVMRPAGDNYHLTEDLAARATDWVHTIGSSAPGRPFFLYFAPGGIHAPIQVPKEWIDKYRGKFDQGWDKMREEIFARQKKLGVIPANTKLTPRPAEMPAWDSLTPEQKRFSSRLMESYAAFLAHTDAQVGKLVDELKANGQFDNTLFIYVVGDNGASAEGGLEGSLDYMGRLTGVSPSPDAKSFARIDEIGGPSTYAHVNSAWAWASDTPFQWTKTVASHLGGTRNGMVLSWPNRIEQKGGIRSQFGHVNDIVPTILEVTGIPTPAEVDGVRQKPMNGVSLAYSFNDPKARERHTTQYFEVFGNRSIYHDGWMASAFHGRYPWMAYAPRERPLEEDKWELYDLRTDFSQSNDLAAKNPKKLEELKALFMTEAAANQLLPLGGQVLDKSKLPDPTGGRRAADYRQGDIGVPEVSLPRLFSRSWTMRATIDATPGARGVVAALGGTDSGMALYLDGEGRPKFTYRLYDVKTVDLVGPAPLSSGKHSIQVDFDYAGGGFGKGGTLKMTVDDQPIASDTIPANPVFFSIHETFGVGLDTGAPVGSYPADAPLGYPISRAKVDKVTIRTR</sequence>
<dbReference type="Gene3D" id="3.30.1120.10">
    <property type="match status" value="1"/>
</dbReference>
<keyword evidence="4" id="KW-0106">Calcium</keyword>
<dbReference type="CDD" id="cd16025">
    <property type="entry name" value="PAS_like"/>
    <property type="match status" value="1"/>
</dbReference>
<protein>
    <submittedName>
        <fullName evidence="7">Arylsulfatase</fullName>
    </submittedName>
</protein>
<evidence type="ECO:0000256" key="5">
    <source>
        <dbReference type="SAM" id="MobiDB-lite"/>
    </source>
</evidence>
<evidence type="ECO:0000256" key="3">
    <source>
        <dbReference type="ARBA" id="ARBA00022801"/>
    </source>
</evidence>
<proteinExistence type="inferred from homology"/>
<dbReference type="InterPro" id="IPR024607">
    <property type="entry name" value="Sulfatase_CS"/>
</dbReference>
<organism evidence="7 8">
    <name type="scientific">Sphingobium agri</name>
    <dbReference type="NCBI Taxonomy" id="2933566"/>
    <lineage>
        <taxon>Bacteria</taxon>
        <taxon>Pseudomonadati</taxon>
        <taxon>Pseudomonadota</taxon>
        <taxon>Alphaproteobacteria</taxon>
        <taxon>Sphingomonadales</taxon>
        <taxon>Sphingomonadaceae</taxon>
        <taxon>Sphingobium</taxon>
    </lineage>
</organism>
<dbReference type="PROSITE" id="PS00523">
    <property type="entry name" value="SULFATASE_1"/>
    <property type="match status" value="1"/>
</dbReference>
<dbReference type="PANTHER" id="PTHR42693:SF43">
    <property type="entry name" value="BLL2667 PROTEIN"/>
    <property type="match status" value="1"/>
</dbReference>
<feature type="region of interest" description="Disordered" evidence="5">
    <location>
        <begin position="1"/>
        <end position="25"/>
    </location>
</feature>
<evidence type="ECO:0000256" key="1">
    <source>
        <dbReference type="ARBA" id="ARBA00008779"/>
    </source>
</evidence>
<evidence type="ECO:0000313" key="7">
    <source>
        <dbReference type="EMBL" id="MCK0532866.1"/>
    </source>
</evidence>
<dbReference type="PANTHER" id="PTHR42693">
    <property type="entry name" value="ARYLSULFATASE FAMILY MEMBER"/>
    <property type="match status" value="1"/>
</dbReference>
<comment type="caution">
    <text evidence="7">The sequence shown here is derived from an EMBL/GenBank/DDBJ whole genome shotgun (WGS) entry which is preliminary data.</text>
</comment>
<accession>A0ABT0E0G9</accession>
<dbReference type="SUPFAM" id="SSF53649">
    <property type="entry name" value="Alkaline phosphatase-like"/>
    <property type="match status" value="1"/>
</dbReference>
<keyword evidence="2" id="KW-0479">Metal-binding</keyword>
<evidence type="ECO:0000256" key="4">
    <source>
        <dbReference type="ARBA" id="ARBA00022837"/>
    </source>
</evidence>
<name>A0ABT0E0G9_9SPHN</name>
<dbReference type="InterPro" id="IPR000917">
    <property type="entry name" value="Sulfatase_N"/>
</dbReference>
<evidence type="ECO:0000313" key="8">
    <source>
        <dbReference type="Proteomes" id="UP001203512"/>
    </source>
</evidence>
<dbReference type="Pfam" id="PF00884">
    <property type="entry name" value="Sulfatase"/>
    <property type="match status" value="1"/>
</dbReference>
<dbReference type="EMBL" id="JALKHS010000011">
    <property type="protein sequence ID" value="MCK0532866.1"/>
    <property type="molecule type" value="Genomic_DNA"/>
</dbReference>
<feature type="domain" description="Sulfatase N-terminal" evidence="6">
    <location>
        <begin position="31"/>
        <end position="444"/>
    </location>
</feature>
<reference evidence="7 8" key="1">
    <citation type="submission" date="2022-04" db="EMBL/GenBank/DDBJ databases">
        <authorList>
            <person name="Huq M.A."/>
        </authorList>
    </citation>
    <scope>NUCLEOTIDE SEQUENCE [LARGE SCALE GENOMIC DNA]</scope>
    <source>
        <strain evidence="7 8">MAH-33</strain>
    </source>
</reference>
<feature type="compositionally biased region" description="Low complexity" evidence="5">
    <location>
        <begin position="1"/>
        <end position="20"/>
    </location>
</feature>
<dbReference type="Gene3D" id="3.40.720.10">
    <property type="entry name" value="Alkaline Phosphatase, subunit A"/>
    <property type="match status" value="1"/>
</dbReference>